<feature type="domain" description="C2H2-type" evidence="3">
    <location>
        <begin position="88"/>
        <end position="117"/>
    </location>
</feature>
<dbReference type="GO" id="GO:0008270">
    <property type="term" value="F:zinc ion binding"/>
    <property type="evidence" value="ECO:0007669"/>
    <property type="project" value="UniProtKB-KW"/>
</dbReference>
<reference evidence="4" key="1">
    <citation type="submission" date="2020-06" db="EMBL/GenBank/DDBJ databases">
        <authorList>
            <person name="Li T."/>
            <person name="Hu X."/>
            <person name="Zhang T."/>
            <person name="Song X."/>
            <person name="Zhang H."/>
            <person name="Dai N."/>
            <person name="Sheng W."/>
            <person name="Hou X."/>
            <person name="Wei L."/>
        </authorList>
    </citation>
    <scope>NUCLEOTIDE SEQUENCE</scope>
    <source>
        <strain evidence="4">KEN8</strain>
        <tissue evidence="4">Leaf</tissue>
    </source>
</reference>
<dbReference type="PANTHER" id="PTHR45495:SF1">
    <property type="entry name" value="DNAJ PROTEIN JJJ1 HOMOLOG"/>
    <property type="match status" value="1"/>
</dbReference>
<evidence type="ECO:0000256" key="2">
    <source>
        <dbReference type="SAM" id="MobiDB-lite"/>
    </source>
</evidence>
<feature type="compositionally biased region" description="Acidic residues" evidence="2">
    <location>
        <begin position="13"/>
        <end position="23"/>
    </location>
</feature>
<keyword evidence="1" id="KW-0863">Zinc-finger</keyword>
<keyword evidence="1" id="KW-0862">Zinc</keyword>
<evidence type="ECO:0000259" key="3">
    <source>
        <dbReference type="PROSITE" id="PS50157"/>
    </source>
</evidence>
<dbReference type="PROSITE" id="PS50157">
    <property type="entry name" value="ZINC_FINGER_C2H2_2"/>
    <property type="match status" value="1"/>
</dbReference>
<dbReference type="PANTHER" id="PTHR45495">
    <property type="entry name" value="DNAJ PROTEIN JJJ1 HOMOLOG"/>
    <property type="match status" value="1"/>
</dbReference>
<dbReference type="PROSITE" id="PS00028">
    <property type="entry name" value="ZINC_FINGER_C2H2_1"/>
    <property type="match status" value="1"/>
</dbReference>
<evidence type="ECO:0000313" key="4">
    <source>
        <dbReference type="EMBL" id="KAL0357363.1"/>
    </source>
</evidence>
<feature type="compositionally biased region" description="Basic and acidic residues" evidence="2">
    <location>
        <begin position="24"/>
        <end position="46"/>
    </location>
</feature>
<accession>A0AAW2PQR9</accession>
<gene>
    <name evidence="4" type="ORF">Scaly_1422000</name>
</gene>
<reference evidence="4" key="2">
    <citation type="journal article" date="2024" name="Plant">
        <title>Genomic evolution and insights into agronomic trait innovations of Sesamum species.</title>
        <authorList>
            <person name="Miao H."/>
            <person name="Wang L."/>
            <person name="Qu L."/>
            <person name="Liu H."/>
            <person name="Sun Y."/>
            <person name="Le M."/>
            <person name="Wang Q."/>
            <person name="Wei S."/>
            <person name="Zheng Y."/>
            <person name="Lin W."/>
            <person name="Duan Y."/>
            <person name="Cao H."/>
            <person name="Xiong S."/>
            <person name="Wang X."/>
            <person name="Wei L."/>
            <person name="Li C."/>
            <person name="Ma Q."/>
            <person name="Ju M."/>
            <person name="Zhao R."/>
            <person name="Li G."/>
            <person name="Mu C."/>
            <person name="Tian Q."/>
            <person name="Mei H."/>
            <person name="Zhang T."/>
            <person name="Gao T."/>
            <person name="Zhang H."/>
        </authorList>
    </citation>
    <scope>NUCLEOTIDE SEQUENCE</scope>
    <source>
        <strain evidence="4">KEN8</strain>
    </source>
</reference>
<protein>
    <submittedName>
        <fullName evidence="4">DNAJ protein JJJ1</fullName>
    </submittedName>
</protein>
<feature type="compositionally biased region" description="Basic and acidic residues" evidence="2">
    <location>
        <begin position="99"/>
        <end position="109"/>
    </location>
</feature>
<feature type="compositionally biased region" description="Basic and acidic residues" evidence="2">
    <location>
        <begin position="1"/>
        <end position="11"/>
    </location>
</feature>
<proteinExistence type="predicted"/>
<comment type="caution">
    <text evidence="4">The sequence shown here is derived from an EMBL/GenBank/DDBJ whole genome shotgun (WGS) entry which is preliminary data.</text>
</comment>
<feature type="region of interest" description="Disordered" evidence="2">
    <location>
        <begin position="99"/>
        <end position="118"/>
    </location>
</feature>
<dbReference type="EMBL" id="JACGWM010000008">
    <property type="protein sequence ID" value="KAL0357363.1"/>
    <property type="molecule type" value="Genomic_DNA"/>
</dbReference>
<feature type="region of interest" description="Disordered" evidence="2">
    <location>
        <begin position="1"/>
        <end position="92"/>
    </location>
</feature>
<name>A0AAW2PQR9_9LAMI</name>
<dbReference type="InterPro" id="IPR044648">
    <property type="entry name" value="JJJ1_plant"/>
</dbReference>
<organism evidence="4">
    <name type="scientific">Sesamum calycinum</name>
    <dbReference type="NCBI Taxonomy" id="2727403"/>
    <lineage>
        <taxon>Eukaryota</taxon>
        <taxon>Viridiplantae</taxon>
        <taxon>Streptophyta</taxon>
        <taxon>Embryophyta</taxon>
        <taxon>Tracheophyta</taxon>
        <taxon>Spermatophyta</taxon>
        <taxon>Magnoliopsida</taxon>
        <taxon>eudicotyledons</taxon>
        <taxon>Gunneridae</taxon>
        <taxon>Pentapetalae</taxon>
        <taxon>asterids</taxon>
        <taxon>lamiids</taxon>
        <taxon>Lamiales</taxon>
        <taxon>Pedaliaceae</taxon>
        <taxon>Sesamum</taxon>
    </lineage>
</organism>
<sequence length="118" mass="13167">MKADMPERNGDAGEQDERDDDDAKESSSHPVPEPEARRRTDDATERSHKRPQQAVNKKNTAKKENASRLKAASKGRKQKGAVNGSDNNVCEKCGEQFDSRNKLHKHLGDTGHASFRSR</sequence>
<dbReference type="AlphaFoldDB" id="A0AAW2PQR9"/>
<dbReference type="InterPro" id="IPR013087">
    <property type="entry name" value="Znf_C2H2_type"/>
</dbReference>
<keyword evidence="1" id="KW-0479">Metal-binding</keyword>
<evidence type="ECO:0000256" key="1">
    <source>
        <dbReference type="PROSITE-ProRule" id="PRU00042"/>
    </source>
</evidence>